<gene>
    <name evidence="5" type="ORF">GCM10009550_20950</name>
</gene>
<dbReference type="SUPFAM" id="SSF46894">
    <property type="entry name" value="C-terminal effector domain of the bipartite response regulators"/>
    <property type="match status" value="1"/>
</dbReference>
<name>A0ABN1QRP5_9ACTN</name>
<keyword evidence="3" id="KW-0804">Transcription</keyword>
<protein>
    <recommendedName>
        <fullName evidence="4">HTH luxR-type domain-containing protein</fullName>
    </recommendedName>
</protein>
<proteinExistence type="predicted"/>
<keyword evidence="1" id="KW-0805">Transcription regulation</keyword>
<dbReference type="PROSITE" id="PS50043">
    <property type="entry name" value="HTH_LUXR_2"/>
    <property type="match status" value="1"/>
</dbReference>
<dbReference type="InterPro" id="IPR036388">
    <property type="entry name" value="WH-like_DNA-bd_sf"/>
</dbReference>
<evidence type="ECO:0000313" key="5">
    <source>
        <dbReference type="EMBL" id="GAA0946363.1"/>
    </source>
</evidence>
<evidence type="ECO:0000259" key="4">
    <source>
        <dbReference type="PROSITE" id="PS50043"/>
    </source>
</evidence>
<comment type="caution">
    <text evidence="5">The sequence shown here is derived from an EMBL/GenBank/DDBJ whole genome shotgun (WGS) entry which is preliminary data.</text>
</comment>
<dbReference type="InterPro" id="IPR000792">
    <property type="entry name" value="Tscrpt_reg_LuxR_C"/>
</dbReference>
<dbReference type="PRINTS" id="PR00038">
    <property type="entry name" value="HTHLUXR"/>
</dbReference>
<keyword evidence="6" id="KW-1185">Reference proteome</keyword>
<dbReference type="SMART" id="SM00421">
    <property type="entry name" value="HTH_LUXR"/>
    <property type="match status" value="1"/>
</dbReference>
<keyword evidence="2" id="KW-0238">DNA-binding</keyword>
<feature type="domain" description="HTH luxR-type" evidence="4">
    <location>
        <begin position="100"/>
        <end position="165"/>
    </location>
</feature>
<evidence type="ECO:0000256" key="1">
    <source>
        <dbReference type="ARBA" id="ARBA00023015"/>
    </source>
</evidence>
<dbReference type="RefSeq" id="WP_344239303.1">
    <property type="nucleotide sequence ID" value="NZ_BAAAHH010000006.1"/>
</dbReference>
<dbReference type="PANTHER" id="PTHR44688">
    <property type="entry name" value="DNA-BINDING TRANSCRIPTIONAL ACTIVATOR DEVR_DOSR"/>
    <property type="match status" value="1"/>
</dbReference>
<dbReference type="Proteomes" id="UP001500665">
    <property type="component" value="Unassembled WGS sequence"/>
</dbReference>
<dbReference type="Gene3D" id="1.10.10.10">
    <property type="entry name" value="Winged helix-like DNA-binding domain superfamily/Winged helix DNA-binding domain"/>
    <property type="match status" value="1"/>
</dbReference>
<dbReference type="PANTHER" id="PTHR44688:SF16">
    <property type="entry name" value="DNA-BINDING TRANSCRIPTIONAL ACTIVATOR DEVR_DOSR"/>
    <property type="match status" value="1"/>
</dbReference>
<dbReference type="Pfam" id="PF00196">
    <property type="entry name" value="GerE"/>
    <property type="match status" value="1"/>
</dbReference>
<dbReference type="CDD" id="cd06170">
    <property type="entry name" value="LuxR_C_like"/>
    <property type="match status" value="1"/>
</dbReference>
<dbReference type="PROSITE" id="PS00622">
    <property type="entry name" value="HTH_LUXR_1"/>
    <property type="match status" value="1"/>
</dbReference>
<evidence type="ECO:0000313" key="6">
    <source>
        <dbReference type="Proteomes" id="UP001500665"/>
    </source>
</evidence>
<accession>A0ABN1QRP5</accession>
<reference evidence="5 6" key="1">
    <citation type="journal article" date="2019" name="Int. J. Syst. Evol. Microbiol.">
        <title>The Global Catalogue of Microorganisms (GCM) 10K type strain sequencing project: providing services to taxonomists for standard genome sequencing and annotation.</title>
        <authorList>
            <consortium name="The Broad Institute Genomics Platform"/>
            <consortium name="The Broad Institute Genome Sequencing Center for Infectious Disease"/>
            <person name="Wu L."/>
            <person name="Ma J."/>
        </authorList>
    </citation>
    <scope>NUCLEOTIDE SEQUENCE [LARGE SCALE GENOMIC DNA]</scope>
    <source>
        <strain evidence="5 6">JCM 10696</strain>
    </source>
</reference>
<evidence type="ECO:0000256" key="2">
    <source>
        <dbReference type="ARBA" id="ARBA00023125"/>
    </source>
</evidence>
<dbReference type="EMBL" id="BAAAHH010000006">
    <property type="protein sequence ID" value="GAA0946363.1"/>
    <property type="molecule type" value="Genomic_DNA"/>
</dbReference>
<sequence>MATGTTTDGREPLRVLVTHADHAARAAMVVRLNAGGEAAVVGDTPGDPLPLVLQLRPDVVILDDPAFAPALNQRCRVLVLGADLAADFDHLDFVRAVRAAARAGLGLSAREAEVMDLIAAGRSNGEIARELYLSEKTVKNHVNRIYAKLGVPNRATAISLWRGVLSERLTGRPAPW</sequence>
<dbReference type="InterPro" id="IPR016032">
    <property type="entry name" value="Sig_transdc_resp-reg_C-effctor"/>
</dbReference>
<organism evidence="5 6">
    <name type="scientific">Actinocorallia libanotica</name>
    <dbReference type="NCBI Taxonomy" id="46162"/>
    <lineage>
        <taxon>Bacteria</taxon>
        <taxon>Bacillati</taxon>
        <taxon>Actinomycetota</taxon>
        <taxon>Actinomycetes</taxon>
        <taxon>Streptosporangiales</taxon>
        <taxon>Thermomonosporaceae</taxon>
        <taxon>Actinocorallia</taxon>
    </lineage>
</organism>
<evidence type="ECO:0000256" key="3">
    <source>
        <dbReference type="ARBA" id="ARBA00023163"/>
    </source>
</evidence>